<evidence type="ECO:0000256" key="1">
    <source>
        <dbReference type="SAM" id="Phobius"/>
    </source>
</evidence>
<name>A0A392WIE1_9FABA</name>
<dbReference type="AlphaFoldDB" id="A0A392WIE1"/>
<feature type="non-terminal residue" evidence="2">
    <location>
        <position position="35"/>
    </location>
</feature>
<keyword evidence="1" id="KW-0472">Membrane</keyword>
<comment type="caution">
    <text evidence="2">The sequence shown here is derived from an EMBL/GenBank/DDBJ whole genome shotgun (WGS) entry which is preliminary data.</text>
</comment>
<protein>
    <submittedName>
        <fullName evidence="2">Uncharacterized protein</fullName>
    </submittedName>
</protein>
<keyword evidence="1" id="KW-1133">Transmembrane helix</keyword>
<dbReference type="Proteomes" id="UP000265520">
    <property type="component" value="Unassembled WGS sequence"/>
</dbReference>
<evidence type="ECO:0000313" key="3">
    <source>
        <dbReference type="Proteomes" id="UP000265520"/>
    </source>
</evidence>
<sequence length="35" mass="3927">MLVLRGFVFILHVVLCVCVLKTTVGVGLQMHEQGW</sequence>
<organism evidence="2 3">
    <name type="scientific">Trifolium medium</name>
    <dbReference type="NCBI Taxonomy" id="97028"/>
    <lineage>
        <taxon>Eukaryota</taxon>
        <taxon>Viridiplantae</taxon>
        <taxon>Streptophyta</taxon>
        <taxon>Embryophyta</taxon>
        <taxon>Tracheophyta</taxon>
        <taxon>Spermatophyta</taxon>
        <taxon>Magnoliopsida</taxon>
        <taxon>eudicotyledons</taxon>
        <taxon>Gunneridae</taxon>
        <taxon>Pentapetalae</taxon>
        <taxon>rosids</taxon>
        <taxon>fabids</taxon>
        <taxon>Fabales</taxon>
        <taxon>Fabaceae</taxon>
        <taxon>Papilionoideae</taxon>
        <taxon>50 kb inversion clade</taxon>
        <taxon>NPAAA clade</taxon>
        <taxon>Hologalegina</taxon>
        <taxon>IRL clade</taxon>
        <taxon>Trifolieae</taxon>
        <taxon>Trifolium</taxon>
    </lineage>
</organism>
<accession>A0A392WIE1</accession>
<reference evidence="2 3" key="1">
    <citation type="journal article" date="2018" name="Front. Plant Sci.">
        <title>Red Clover (Trifolium pratense) and Zigzag Clover (T. medium) - A Picture of Genomic Similarities and Differences.</title>
        <authorList>
            <person name="Dluhosova J."/>
            <person name="Istvanek J."/>
            <person name="Nedelnik J."/>
            <person name="Repkova J."/>
        </authorList>
    </citation>
    <scope>NUCLEOTIDE SEQUENCE [LARGE SCALE GENOMIC DNA]</scope>
    <source>
        <strain evidence="3">cv. 10/8</strain>
        <tissue evidence="2">Leaf</tissue>
    </source>
</reference>
<keyword evidence="3" id="KW-1185">Reference proteome</keyword>
<keyword evidence="1" id="KW-0812">Transmembrane</keyword>
<evidence type="ECO:0000313" key="2">
    <source>
        <dbReference type="EMBL" id="MCI97805.1"/>
    </source>
</evidence>
<proteinExistence type="predicted"/>
<feature type="transmembrane region" description="Helical" evidence="1">
    <location>
        <begin position="6"/>
        <end position="28"/>
    </location>
</feature>
<dbReference type="EMBL" id="LXQA011454352">
    <property type="protein sequence ID" value="MCI97805.1"/>
    <property type="molecule type" value="Genomic_DNA"/>
</dbReference>